<dbReference type="AlphaFoldDB" id="A0A1L9SFY0"/>
<keyword evidence="3" id="KW-0479">Metal-binding</keyword>
<dbReference type="Pfam" id="PF07519">
    <property type="entry name" value="Tannase"/>
    <property type="match status" value="1"/>
</dbReference>
<dbReference type="RefSeq" id="XP_022580444.1">
    <property type="nucleotide sequence ID" value="XM_022723358.1"/>
</dbReference>
<evidence type="ECO:0000256" key="4">
    <source>
        <dbReference type="ARBA" id="ARBA00022729"/>
    </source>
</evidence>
<evidence type="ECO:0000256" key="1">
    <source>
        <dbReference type="ARBA" id="ARBA00006249"/>
    </source>
</evidence>
<keyword evidence="2" id="KW-0719">Serine esterase</keyword>
<dbReference type="InterPro" id="IPR011118">
    <property type="entry name" value="Tannase/feruloyl_esterase"/>
</dbReference>
<dbReference type="EMBL" id="KV878344">
    <property type="protein sequence ID" value="OJJ45934.1"/>
    <property type="molecule type" value="Genomic_DNA"/>
</dbReference>
<dbReference type="PANTHER" id="PTHR33938">
    <property type="entry name" value="FERULOYL ESTERASE B-RELATED"/>
    <property type="match status" value="1"/>
</dbReference>
<keyword evidence="7" id="KW-1015">Disulfide bond</keyword>
<dbReference type="OrthoDB" id="3039123at2759"/>
<feature type="chain" id="PRO_5011810539" description="Carboxylic ester hydrolase" evidence="8">
    <location>
        <begin position="20"/>
        <end position="546"/>
    </location>
</feature>
<keyword evidence="10" id="KW-1185">Reference proteome</keyword>
<dbReference type="PANTHER" id="PTHR33938:SF2">
    <property type="entry name" value="CARBOXYLIC ESTER HYDROLASE"/>
    <property type="match status" value="1"/>
</dbReference>
<evidence type="ECO:0000256" key="6">
    <source>
        <dbReference type="ARBA" id="ARBA00022837"/>
    </source>
</evidence>
<keyword evidence="4 8" id="KW-0732">Signal</keyword>
<dbReference type="GeneID" id="34609823"/>
<dbReference type="GO" id="GO:0046872">
    <property type="term" value="F:metal ion binding"/>
    <property type="evidence" value="ECO:0007669"/>
    <property type="project" value="UniProtKB-KW"/>
</dbReference>
<dbReference type="VEuPathDB" id="FungiDB:ASPZODRAFT_133801"/>
<evidence type="ECO:0000313" key="9">
    <source>
        <dbReference type="EMBL" id="OJJ45934.1"/>
    </source>
</evidence>
<evidence type="ECO:0000256" key="3">
    <source>
        <dbReference type="ARBA" id="ARBA00022723"/>
    </source>
</evidence>
<dbReference type="EC" id="3.1.1.-" evidence="8"/>
<evidence type="ECO:0000256" key="2">
    <source>
        <dbReference type="ARBA" id="ARBA00022487"/>
    </source>
</evidence>
<keyword evidence="5 8" id="KW-0378">Hydrolase</keyword>
<organism evidence="9 10">
    <name type="scientific">Penicilliopsis zonata CBS 506.65</name>
    <dbReference type="NCBI Taxonomy" id="1073090"/>
    <lineage>
        <taxon>Eukaryota</taxon>
        <taxon>Fungi</taxon>
        <taxon>Dikarya</taxon>
        <taxon>Ascomycota</taxon>
        <taxon>Pezizomycotina</taxon>
        <taxon>Eurotiomycetes</taxon>
        <taxon>Eurotiomycetidae</taxon>
        <taxon>Eurotiales</taxon>
        <taxon>Aspergillaceae</taxon>
        <taxon>Penicilliopsis</taxon>
    </lineage>
</organism>
<feature type="signal peptide" evidence="8">
    <location>
        <begin position="1"/>
        <end position="19"/>
    </location>
</feature>
<proteinExistence type="inferred from homology"/>
<dbReference type="InterPro" id="IPR029058">
    <property type="entry name" value="AB_hydrolase_fold"/>
</dbReference>
<sequence>MKSLAIAGSMAAGAAAAAAATGCTPEVFTPYLSSNASIVYARVFTADQTFVGPMGNYTNLPEYCAVYVNVSSSATSSYEFAVWLPTQTWNGRYLAYGNGGFTGQIAFADMAPGLEYGFATVSTNTGHNSTVQEAGDAGWALNDPETRTDWGWRALHGTVALGKTLTEAYYNETIAYSYYSGCSTGGRQGLKEVQMFPDDFDGVLAGACAWWTTHQQNWDLKVAVDNLPNNASHHVTSELMDVLADEVLRQCDGADGLRDGIIMNGYACQFRPETLLCDGSNTTNTSTCFTPAQIDTIYKVYGAWVETNQTFVFPSFAWGSEAQVAEMILTDDDEQGSPSGIAYPRDFVYNDADWAWQNLDLATIQLSDSLDPGNATAGDFDLRPFYNRGGKLLHYHGFADGEIPTGSSIYYYRHVQETLVPLGIDLDDFYRFFLIPGMEHCLDSVHDAPWYIATANQPGGLVAESSNDTIWGVPGYRDAKHDALLAIMAWVENGTAPEELVATKYVDDTPSLGVQAQRVICPYPKQAEYVGGDWNTTESFTCSGYY</sequence>
<name>A0A1L9SFY0_9EURO</name>
<evidence type="ECO:0000256" key="8">
    <source>
        <dbReference type="RuleBase" id="RU361238"/>
    </source>
</evidence>
<reference evidence="10" key="1">
    <citation type="journal article" date="2017" name="Genome Biol.">
        <title>Comparative genomics reveals high biological diversity and specific adaptations in the industrially and medically important fungal genus Aspergillus.</title>
        <authorList>
            <person name="de Vries R.P."/>
            <person name="Riley R."/>
            <person name="Wiebenga A."/>
            <person name="Aguilar-Osorio G."/>
            <person name="Amillis S."/>
            <person name="Uchima C.A."/>
            <person name="Anderluh G."/>
            <person name="Asadollahi M."/>
            <person name="Askin M."/>
            <person name="Barry K."/>
            <person name="Battaglia E."/>
            <person name="Bayram O."/>
            <person name="Benocci T."/>
            <person name="Braus-Stromeyer S.A."/>
            <person name="Caldana C."/>
            <person name="Canovas D."/>
            <person name="Cerqueira G.C."/>
            <person name="Chen F."/>
            <person name="Chen W."/>
            <person name="Choi C."/>
            <person name="Clum A."/>
            <person name="Dos Santos R.A."/>
            <person name="Damasio A.R."/>
            <person name="Diallinas G."/>
            <person name="Emri T."/>
            <person name="Fekete E."/>
            <person name="Flipphi M."/>
            <person name="Freyberg S."/>
            <person name="Gallo A."/>
            <person name="Gournas C."/>
            <person name="Habgood R."/>
            <person name="Hainaut M."/>
            <person name="Harispe M.L."/>
            <person name="Henrissat B."/>
            <person name="Hilden K.S."/>
            <person name="Hope R."/>
            <person name="Hossain A."/>
            <person name="Karabika E."/>
            <person name="Karaffa L."/>
            <person name="Karanyi Z."/>
            <person name="Krasevec N."/>
            <person name="Kuo A."/>
            <person name="Kusch H."/>
            <person name="LaButti K."/>
            <person name="Lagendijk E.L."/>
            <person name="Lapidus A."/>
            <person name="Levasseur A."/>
            <person name="Lindquist E."/>
            <person name="Lipzen A."/>
            <person name="Logrieco A.F."/>
            <person name="MacCabe A."/>
            <person name="Maekelae M.R."/>
            <person name="Malavazi I."/>
            <person name="Melin P."/>
            <person name="Meyer V."/>
            <person name="Mielnichuk N."/>
            <person name="Miskei M."/>
            <person name="Molnar A.P."/>
            <person name="Mule G."/>
            <person name="Ngan C.Y."/>
            <person name="Orejas M."/>
            <person name="Orosz E."/>
            <person name="Ouedraogo J.P."/>
            <person name="Overkamp K.M."/>
            <person name="Park H.-S."/>
            <person name="Perrone G."/>
            <person name="Piumi F."/>
            <person name="Punt P.J."/>
            <person name="Ram A.F."/>
            <person name="Ramon A."/>
            <person name="Rauscher S."/>
            <person name="Record E."/>
            <person name="Riano-Pachon D.M."/>
            <person name="Robert V."/>
            <person name="Roehrig J."/>
            <person name="Ruller R."/>
            <person name="Salamov A."/>
            <person name="Salih N.S."/>
            <person name="Samson R.A."/>
            <person name="Sandor E."/>
            <person name="Sanguinetti M."/>
            <person name="Schuetze T."/>
            <person name="Sepcic K."/>
            <person name="Shelest E."/>
            <person name="Sherlock G."/>
            <person name="Sophianopoulou V."/>
            <person name="Squina F.M."/>
            <person name="Sun H."/>
            <person name="Susca A."/>
            <person name="Todd R.B."/>
            <person name="Tsang A."/>
            <person name="Unkles S.E."/>
            <person name="van de Wiele N."/>
            <person name="van Rossen-Uffink D."/>
            <person name="Oliveira J.V."/>
            <person name="Vesth T.C."/>
            <person name="Visser J."/>
            <person name="Yu J.-H."/>
            <person name="Zhou M."/>
            <person name="Andersen M.R."/>
            <person name="Archer D.B."/>
            <person name="Baker S.E."/>
            <person name="Benoit I."/>
            <person name="Brakhage A.A."/>
            <person name="Braus G.H."/>
            <person name="Fischer R."/>
            <person name="Frisvad J.C."/>
            <person name="Goldman G.H."/>
            <person name="Houbraken J."/>
            <person name="Oakley B."/>
            <person name="Pocsi I."/>
            <person name="Scazzocchio C."/>
            <person name="Seiboth B."/>
            <person name="vanKuyk P.A."/>
            <person name="Wortman J."/>
            <person name="Dyer P.S."/>
            <person name="Grigoriev I.V."/>
        </authorList>
    </citation>
    <scope>NUCLEOTIDE SEQUENCE [LARGE SCALE GENOMIC DNA]</scope>
    <source>
        <strain evidence="10">CBS 506.65</strain>
    </source>
</reference>
<dbReference type="Proteomes" id="UP000184188">
    <property type="component" value="Unassembled WGS sequence"/>
</dbReference>
<comment type="similarity">
    <text evidence="1 8">Belongs to the tannase family.</text>
</comment>
<evidence type="ECO:0000313" key="10">
    <source>
        <dbReference type="Proteomes" id="UP000184188"/>
    </source>
</evidence>
<evidence type="ECO:0000256" key="7">
    <source>
        <dbReference type="ARBA" id="ARBA00023157"/>
    </source>
</evidence>
<dbReference type="PROSITE" id="PS51257">
    <property type="entry name" value="PROKAR_LIPOPROTEIN"/>
    <property type="match status" value="1"/>
</dbReference>
<accession>A0A1L9SFY0</accession>
<evidence type="ECO:0000256" key="5">
    <source>
        <dbReference type="ARBA" id="ARBA00022801"/>
    </source>
</evidence>
<gene>
    <name evidence="9" type="ORF">ASPZODRAFT_133801</name>
</gene>
<dbReference type="GO" id="GO:0030600">
    <property type="term" value="F:feruloyl esterase activity"/>
    <property type="evidence" value="ECO:0007669"/>
    <property type="project" value="UniProtKB-ARBA"/>
</dbReference>
<dbReference type="STRING" id="1073090.A0A1L9SFY0"/>
<protein>
    <recommendedName>
        <fullName evidence="8">Carboxylic ester hydrolase</fullName>
        <ecNumber evidence="8">3.1.1.-</ecNumber>
    </recommendedName>
</protein>
<dbReference type="SUPFAM" id="SSF53474">
    <property type="entry name" value="alpha/beta-Hydrolases"/>
    <property type="match status" value="1"/>
</dbReference>
<keyword evidence="6" id="KW-0106">Calcium</keyword>